<evidence type="ECO:0000256" key="1">
    <source>
        <dbReference type="SAM" id="MobiDB-lite"/>
    </source>
</evidence>
<keyword evidence="3" id="KW-1185">Reference proteome</keyword>
<accession>A0A5P8VTD3</accession>
<evidence type="ECO:0000313" key="3">
    <source>
        <dbReference type="Proteomes" id="UP000326678"/>
    </source>
</evidence>
<dbReference type="EMBL" id="CP045226">
    <property type="protein sequence ID" value="QFS43708.1"/>
    <property type="molecule type" value="Genomic_DNA"/>
</dbReference>
<gene>
    <name evidence="2" type="ORF">GXM_01181</name>
</gene>
<organism evidence="2 3">
    <name type="scientific">Nostoc sphaeroides CCNUC1</name>
    <dbReference type="NCBI Taxonomy" id="2653204"/>
    <lineage>
        <taxon>Bacteria</taxon>
        <taxon>Bacillati</taxon>
        <taxon>Cyanobacteriota</taxon>
        <taxon>Cyanophyceae</taxon>
        <taxon>Nostocales</taxon>
        <taxon>Nostocaceae</taxon>
        <taxon>Nostoc</taxon>
    </lineage>
</organism>
<name>A0A5P8VTD3_9NOSO</name>
<feature type="compositionally biased region" description="Basic and acidic residues" evidence="1">
    <location>
        <begin position="21"/>
        <end position="32"/>
    </location>
</feature>
<sequence length="49" mass="5533">MRCQVKKGRDASEKEDGDCIGNKERSAEDKDVNKRVQGVSLCWQGRHNA</sequence>
<protein>
    <submittedName>
        <fullName evidence="2">Uncharacterized protein</fullName>
    </submittedName>
</protein>
<feature type="region of interest" description="Disordered" evidence="1">
    <location>
        <begin position="1"/>
        <end position="32"/>
    </location>
</feature>
<proteinExistence type="predicted"/>
<dbReference type="AlphaFoldDB" id="A0A5P8VTD3"/>
<dbReference type="Proteomes" id="UP000326678">
    <property type="component" value="Chromosome Gxm1"/>
</dbReference>
<evidence type="ECO:0000313" key="2">
    <source>
        <dbReference type="EMBL" id="QFS43708.1"/>
    </source>
</evidence>
<reference evidence="2 3" key="1">
    <citation type="submission" date="2019-10" db="EMBL/GenBank/DDBJ databases">
        <title>Genomic and transcriptomic insights into the perfect genentic adaptation of a filamentous nitrogen-fixing cyanobacterium to rice fields.</title>
        <authorList>
            <person name="Chen Z."/>
        </authorList>
    </citation>
    <scope>NUCLEOTIDE SEQUENCE [LARGE SCALE GENOMIC DNA]</scope>
    <source>
        <strain evidence="2">CCNUC1</strain>
    </source>
</reference>
<dbReference type="KEGG" id="nsh:GXM_01181"/>